<dbReference type="InterPro" id="IPR006194">
    <property type="entry name" value="Gly-tRNA-synth_heterodimer"/>
</dbReference>
<keyword evidence="14" id="KW-1185">Reference proteome</keyword>
<dbReference type="GO" id="GO:0005524">
    <property type="term" value="F:ATP binding"/>
    <property type="evidence" value="ECO:0007669"/>
    <property type="project" value="UniProtKB-UniRule"/>
</dbReference>
<dbReference type="GO" id="GO:0004814">
    <property type="term" value="F:arginine-tRNA ligase activity"/>
    <property type="evidence" value="ECO:0007669"/>
    <property type="project" value="InterPro"/>
</dbReference>
<dbReference type="RefSeq" id="WP_340329405.1">
    <property type="nucleotide sequence ID" value="NZ_JAZHOF010000003.1"/>
</dbReference>
<sequence>MPDLLLELFSEEIPARMQARAAEDLRKLVTDALVDAGLVYEAARAFVTPRRLTLNVTGVPARSPDSREERKGPRVGAPEQALAGFLKAAGLASIDQATVQSDPKKGDFYVAVLEKPGRDAKDVIAEIVPDVIRRFPWPKSMRWGSGWLRWVRPLQSILCVFGPETEDTDVVEFEVDGIRSGRSTRGHRFMAPETFEVRRFDDYVEKLENAFVVLDSARRMDIIRGDAGTLAFAQGLEVVEDEGLVAEVAGLVEWPTVLMGTFDPAFLAIPPEVVRLTIRANQKCFVLRDASTGELANRFLLVSNLVAEDGGAEIIAGNGRVIAARLSDARFFFDTDRRVKLEEQAKKLHNIIFHEKLGTQAERVERVARLARELAPLVGADPELAERAARLAKADLVTEMVGEFPELQGVMGRYYALDQGEDPQVADAIRDHYRPAGAGDEVPTAPVSMAVALADRLDMLAGFWAIDEKPTGSKDPYALRRAALGVIRTVLQNQLRLHLHSIFVMLAYRIESQISADEALAQAIDSTIATHGLSLSAELHERIADEISRTHQPNGRKTAASAADLLVFFADRLKVQLRDEGARHDLVDAVFALPGQDDLLMIVRRVEALAAFLDSEDGASLLTAYRRAANILRIEEKKDGRSHAGYPDQGAFAQDEERQLFTRIEEVGSEVEAALRVEDFAAAMAALARLRGPVDTFFEAVTVNAEDPALRDNRLRLLSQIRGSIDRVADFSRIESH</sequence>
<name>A0AAW9RPI3_9HYPH</name>
<dbReference type="Pfam" id="PF02092">
    <property type="entry name" value="tRNA_synt_2f"/>
    <property type="match status" value="1"/>
</dbReference>
<dbReference type="NCBIfam" id="TIGR00211">
    <property type="entry name" value="glyS"/>
    <property type="match status" value="1"/>
</dbReference>
<dbReference type="EC" id="6.1.1.14" evidence="11"/>
<dbReference type="HAMAP" id="MF_00255">
    <property type="entry name" value="Gly_tRNA_synth_beta"/>
    <property type="match status" value="1"/>
</dbReference>
<dbReference type="AlphaFoldDB" id="A0AAW9RPI3"/>
<dbReference type="Pfam" id="PF05746">
    <property type="entry name" value="DALR_1"/>
    <property type="match status" value="1"/>
</dbReference>
<evidence type="ECO:0000256" key="5">
    <source>
        <dbReference type="ARBA" id="ARBA00022598"/>
    </source>
</evidence>
<evidence type="ECO:0000256" key="10">
    <source>
        <dbReference type="ARBA" id="ARBA00047937"/>
    </source>
</evidence>
<evidence type="ECO:0000256" key="8">
    <source>
        <dbReference type="ARBA" id="ARBA00022917"/>
    </source>
</evidence>
<dbReference type="PROSITE" id="PS50861">
    <property type="entry name" value="AA_TRNA_LIGASE_II_GLYAB"/>
    <property type="match status" value="1"/>
</dbReference>
<dbReference type="InterPro" id="IPR008909">
    <property type="entry name" value="DALR_anticod-bd"/>
</dbReference>
<comment type="similarity">
    <text evidence="2 11">Belongs to the class-II aminoacyl-tRNA synthetase family.</text>
</comment>
<dbReference type="PANTHER" id="PTHR30075">
    <property type="entry name" value="GLYCYL-TRNA SYNTHETASE"/>
    <property type="match status" value="1"/>
</dbReference>
<evidence type="ECO:0000256" key="2">
    <source>
        <dbReference type="ARBA" id="ARBA00008226"/>
    </source>
</evidence>
<evidence type="ECO:0000256" key="3">
    <source>
        <dbReference type="ARBA" id="ARBA00011209"/>
    </source>
</evidence>
<dbReference type="InterPro" id="IPR015944">
    <property type="entry name" value="Gly-tRNA-synth_bsu"/>
</dbReference>
<evidence type="ECO:0000313" key="14">
    <source>
        <dbReference type="Proteomes" id="UP001378188"/>
    </source>
</evidence>
<dbReference type="PANTHER" id="PTHR30075:SF2">
    <property type="entry name" value="GLYCINE--TRNA LIGASE, CHLOROPLASTIC_MITOCHONDRIAL 2"/>
    <property type="match status" value="1"/>
</dbReference>
<dbReference type="GO" id="GO:0006426">
    <property type="term" value="P:glycyl-tRNA aminoacylation"/>
    <property type="evidence" value="ECO:0007669"/>
    <property type="project" value="UniProtKB-UniRule"/>
</dbReference>
<reference evidence="13 14" key="1">
    <citation type="submission" date="2024-02" db="EMBL/GenBank/DDBJ databases">
        <title>Genome analysis and characterization of Microbaculum marinisediminis sp. nov., isolated from marine sediment.</title>
        <authorList>
            <person name="Du Z.-J."/>
            <person name="Ye Y.-Q."/>
            <person name="Zhang Z.-R."/>
            <person name="Yuan S.-M."/>
            <person name="Zhang X.-Y."/>
        </authorList>
    </citation>
    <scope>NUCLEOTIDE SEQUENCE [LARGE SCALE GENOMIC DNA]</scope>
    <source>
        <strain evidence="13 14">SDUM1044001</strain>
    </source>
</reference>
<gene>
    <name evidence="11 13" type="primary">glyS</name>
    <name evidence="13" type="ORF">V3328_09525</name>
</gene>
<keyword evidence="4 11" id="KW-0963">Cytoplasm</keyword>
<accession>A0AAW9RPI3</accession>
<keyword evidence="9 11" id="KW-0030">Aminoacyl-tRNA synthetase</keyword>
<keyword evidence="7 11" id="KW-0067">ATP-binding</keyword>
<comment type="catalytic activity">
    <reaction evidence="10 11">
        <text>tRNA(Gly) + glycine + ATP = glycyl-tRNA(Gly) + AMP + diphosphate</text>
        <dbReference type="Rhea" id="RHEA:16013"/>
        <dbReference type="Rhea" id="RHEA-COMP:9664"/>
        <dbReference type="Rhea" id="RHEA-COMP:9683"/>
        <dbReference type="ChEBI" id="CHEBI:30616"/>
        <dbReference type="ChEBI" id="CHEBI:33019"/>
        <dbReference type="ChEBI" id="CHEBI:57305"/>
        <dbReference type="ChEBI" id="CHEBI:78442"/>
        <dbReference type="ChEBI" id="CHEBI:78522"/>
        <dbReference type="ChEBI" id="CHEBI:456215"/>
        <dbReference type="EC" id="6.1.1.14"/>
    </reaction>
</comment>
<comment type="subcellular location">
    <subcellularLocation>
        <location evidence="1 11">Cytoplasm</location>
    </subcellularLocation>
</comment>
<evidence type="ECO:0000256" key="9">
    <source>
        <dbReference type="ARBA" id="ARBA00023146"/>
    </source>
</evidence>
<dbReference type="GO" id="GO:0006420">
    <property type="term" value="P:arginyl-tRNA aminoacylation"/>
    <property type="evidence" value="ECO:0007669"/>
    <property type="project" value="InterPro"/>
</dbReference>
<evidence type="ECO:0000256" key="6">
    <source>
        <dbReference type="ARBA" id="ARBA00022741"/>
    </source>
</evidence>
<dbReference type="SUPFAM" id="SSF109604">
    <property type="entry name" value="HD-domain/PDEase-like"/>
    <property type="match status" value="1"/>
</dbReference>
<feature type="domain" description="DALR anticodon binding" evidence="12">
    <location>
        <begin position="622"/>
        <end position="722"/>
    </location>
</feature>
<evidence type="ECO:0000256" key="7">
    <source>
        <dbReference type="ARBA" id="ARBA00022840"/>
    </source>
</evidence>
<protein>
    <recommendedName>
        <fullName evidence="11">Glycine--tRNA ligase beta subunit</fullName>
        <ecNumber evidence="11">6.1.1.14</ecNumber>
    </recommendedName>
    <alternativeName>
        <fullName evidence="11">Glycyl-tRNA synthetase beta subunit</fullName>
        <shortName evidence="11">GlyRS</shortName>
    </alternativeName>
</protein>
<dbReference type="GO" id="GO:0004820">
    <property type="term" value="F:glycine-tRNA ligase activity"/>
    <property type="evidence" value="ECO:0007669"/>
    <property type="project" value="UniProtKB-UniRule"/>
</dbReference>
<comment type="subunit">
    <text evidence="3 11">Tetramer of two alpha and two beta subunits.</text>
</comment>
<dbReference type="GO" id="GO:0005829">
    <property type="term" value="C:cytosol"/>
    <property type="evidence" value="ECO:0007669"/>
    <property type="project" value="TreeGrafter"/>
</dbReference>
<keyword evidence="6 11" id="KW-0547">Nucleotide-binding</keyword>
<dbReference type="Proteomes" id="UP001378188">
    <property type="component" value="Unassembled WGS sequence"/>
</dbReference>
<evidence type="ECO:0000313" key="13">
    <source>
        <dbReference type="EMBL" id="MEJ8571711.1"/>
    </source>
</evidence>
<evidence type="ECO:0000256" key="11">
    <source>
        <dbReference type="HAMAP-Rule" id="MF_00255"/>
    </source>
</evidence>
<comment type="caution">
    <text evidence="13">The sequence shown here is derived from an EMBL/GenBank/DDBJ whole genome shotgun (WGS) entry which is preliminary data.</text>
</comment>
<dbReference type="EMBL" id="JAZHOF010000003">
    <property type="protein sequence ID" value="MEJ8571711.1"/>
    <property type="molecule type" value="Genomic_DNA"/>
</dbReference>
<organism evidence="13 14">
    <name type="scientific">Microbaculum marinum</name>
    <dbReference type="NCBI Taxonomy" id="1764581"/>
    <lineage>
        <taxon>Bacteria</taxon>
        <taxon>Pseudomonadati</taxon>
        <taxon>Pseudomonadota</taxon>
        <taxon>Alphaproteobacteria</taxon>
        <taxon>Hyphomicrobiales</taxon>
        <taxon>Tepidamorphaceae</taxon>
        <taxon>Microbaculum</taxon>
    </lineage>
</organism>
<evidence type="ECO:0000259" key="12">
    <source>
        <dbReference type="Pfam" id="PF05746"/>
    </source>
</evidence>
<dbReference type="PRINTS" id="PR01045">
    <property type="entry name" value="TRNASYNTHGB"/>
</dbReference>
<keyword evidence="8 11" id="KW-0648">Protein biosynthesis</keyword>
<proteinExistence type="inferred from homology"/>
<evidence type="ECO:0000256" key="4">
    <source>
        <dbReference type="ARBA" id="ARBA00022490"/>
    </source>
</evidence>
<evidence type="ECO:0000256" key="1">
    <source>
        <dbReference type="ARBA" id="ARBA00004496"/>
    </source>
</evidence>
<keyword evidence="5 11" id="KW-0436">Ligase</keyword>